<comment type="caution">
    <text evidence="1">The sequence shown here is derived from an EMBL/GenBank/DDBJ whole genome shotgun (WGS) entry which is preliminary data.</text>
</comment>
<name>A0ABD0JS46_9CAEN</name>
<dbReference type="AlphaFoldDB" id="A0ABD0JS46"/>
<dbReference type="Proteomes" id="UP001519460">
    <property type="component" value="Unassembled WGS sequence"/>
</dbReference>
<reference evidence="1 2" key="1">
    <citation type="journal article" date="2023" name="Sci. Data">
        <title>Genome assembly of the Korean intertidal mud-creeper Batillaria attramentaria.</title>
        <authorList>
            <person name="Patra A.K."/>
            <person name="Ho P.T."/>
            <person name="Jun S."/>
            <person name="Lee S.J."/>
            <person name="Kim Y."/>
            <person name="Won Y.J."/>
        </authorList>
    </citation>
    <scope>NUCLEOTIDE SEQUENCE [LARGE SCALE GENOMIC DNA]</scope>
    <source>
        <strain evidence="1">Wonlab-2016</strain>
    </source>
</reference>
<organism evidence="1 2">
    <name type="scientific">Batillaria attramentaria</name>
    <dbReference type="NCBI Taxonomy" id="370345"/>
    <lineage>
        <taxon>Eukaryota</taxon>
        <taxon>Metazoa</taxon>
        <taxon>Spiralia</taxon>
        <taxon>Lophotrochozoa</taxon>
        <taxon>Mollusca</taxon>
        <taxon>Gastropoda</taxon>
        <taxon>Caenogastropoda</taxon>
        <taxon>Sorbeoconcha</taxon>
        <taxon>Cerithioidea</taxon>
        <taxon>Batillariidae</taxon>
        <taxon>Batillaria</taxon>
    </lineage>
</organism>
<accession>A0ABD0JS46</accession>
<keyword evidence="2" id="KW-1185">Reference proteome</keyword>
<gene>
    <name evidence="1" type="ORF">BaRGS_00031126</name>
</gene>
<evidence type="ECO:0000313" key="2">
    <source>
        <dbReference type="Proteomes" id="UP001519460"/>
    </source>
</evidence>
<sequence>MHVEGLSGTYGRRGPTFVAGRLMCRTFHTSCVTRLLVKGRHAADKAKYMTMHVNGLSVTPGQMEERTFSVAGRLVRRRFDTRRKY</sequence>
<proteinExistence type="predicted"/>
<protein>
    <submittedName>
        <fullName evidence="1">Uncharacterized protein</fullName>
    </submittedName>
</protein>
<evidence type="ECO:0000313" key="1">
    <source>
        <dbReference type="EMBL" id="KAK7477648.1"/>
    </source>
</evidence>
<dbReference type="EMBL" id="JACVVK020000344">
    <property type="protein sequence ID" value="KAK7477648.1"/>
    <property type="molecule type" value="Genomic_DNA"/>
</dbReference>